<dbReference type="PANTHER" id="PTHR30509:SF9">
    <property type="entry name" value="MULTIDRUG RESISTANCE PROTEIN MDTO"/>
    <property type="match status" value="1"/>
</dbReference>
<dbReference type="PANTHER" id="PTHR30509">
    <property type="entry name" value="P-HYDROXYBENZOIC ACID EFFLUX PUMP SUBUNIT-RELATED"/>
    <property type="match status" value="1"/>
</dbReference>
<accession>A0ABZ1C2L5</accession>
<organism evidence="9 10">
    <name type="scientific">Actomonas aquatica</name>
    <dbReference type="NCBI Taxonomy" id="2866162"/>
    <lineage>
        <taxon>Bacteria</taxon>
        <taxon>Pseudomonadati</taxon>
        <taxon>Verrucomicrobiota</taxon>
        <taxon>Opitutia</taxon>
        <taxon>Opitutales</taxon>
        <taxon>Opitutaceae</taxon>
        <taxon>Actomonas</taxon>
    </lineage>
</organism>
<evidence type="ECO:0000256" key="3">
    <source>
        <dbReference type="ARBA" id="ARBA00022692"/>
    </source>
</evidence>
<evidence type="ECO:0000259" key="8">
    <source>
        <dbReference type="Pfam" id="PF13515"/>
    </source>
</evidence>
<gene>
    <name evidence="9" type="ORF">K1X11_014060</name>
</gene>
<evidence type="ECO:0000256" key="7">
    <source>
        <dbReference type="SAM" id="Phobius"/>
    </source>
</evidence>
<evidence type="ECO:0000256" key="5">
    <source>
        <dbReference type="ARBA" id="ARBA00023136"/>
    </source>
</evidence>
<sequence>MNPRWWGAWLAEDRKSDRAISARATAGFLIPMLLHMAVGLPASVAVAAIAAHNLAMMDVRGDYRLRVMLLVGMAALLASAGALGVLAATSVVAAVAATAFVAAAAAIWRHVGSDYGLSLSTSSMLLFLVSLDHTARGVAVSSPVWGILAGAGVGLLLQTAMWPLRAQHPLRRAVSDSWIALSGVCDALQAGRPAGSLDTAEGVLRTTLDKTAKQLSGAVRHRRNGLAERLETLSVRAARLGVRVVAVHTALDGLGEGALRQRVEPSLAAVRTSLTNSARSIAVAVVSQQPAHLATCEVRLRRLNGLLESVRARLLAHPEDAGAEMLAELVERVREALPEVLEALRATMPRAGERALFAAELFDVQTWQLKPLATALNLRRNIDPALVRFGARLAVMAGFGAWLYRGLGVPHGYWIPFTLVVVMQPDYGSTRRRAWQRVAGTLAGSLAASLLMMMEPGSAMRLVWIAIGVFAFSFNLKRNVSLAGFGAAFFVVILLQHSGEGGATLALERVGATLVGGVLSFVGAMIFWPVWEHDRFGAVLKNSLQATADYLRRLEFKLREGGALDDETVLAKRRAEAASAAVFSSVGRLFADAHNPREQIERAATLANGNQRVLRLANLIMVGLHEGPGRLSADEARYFAVMTEALAHLAAQADITAASACDPGLESCTAALDTLPSLDTTQHAAAMHLARIATEVRAMLAGS</sequence>
<keyword evidence="4 7" id="KW-1133">Transmembrane helix</keyword>
<feature type="domain" description="Integral membrane bound transporter" evidence="8">
    <location>
        <begin position="401"/>
        <end position="522"/>
    </location>
</feature>
<dbReference type="Pfam" id="PF13515">
    <property type="entry name" value="FUSC_2"/>
    <property type="match status" value="1"/>
</dbReference>
<dbReference type="RefSeq" id="WP_221031446.1">
    <property type="nucleotide sequence ID" value="NZ_CP139781.1"/>
</dbReference>
<comment type="subcellular location">
    <subcellularLocation>
        <location evidence="1">Cell membrane</location>
        <topology evidence="1">Multi-pass membrane protein</topology>
    </subcellularLocation>
</comment>
<dbReference type="Proteomes" id="UP000738431">
    <property type="component" value="Chromosome"/>
</dbReference>
<dbReference type="InterPro" id="IPR049453">
    <property type="entry name" value="Memb_transporter_dom"/>
</dbReference>
<feature type="transmembrane region" description="Helical" evidence="7">
    <location>
        <begin position="510"/>
        <end position="531"/>
    </location>
</feature>
<keyword evidence="3 7" id="KW-0812">Transmembrane</keyword>
<evidence type="ECO:0000256" key="4">
    <source>
        <dbReference type="ARBA" id="ARBA00022989"/>
    </source>
</evidence>
<feature type="transmembrane region" description="Helical" evidence="7">
    <location>
        <begin position="481"/>
        <end position="498"/>
    </location>
</feature>
<name>A0ABZ1C2L5_9BACT</name>
<keyword evidence="5 7" id="KW-0472">Membrane</keyword>
<reference evidence="9 10" key="1">
    <citation type="submission" date="2023-12" db="EMBL/GenBank/DDBJ databases">
        <title>Description of an unclassified Opitutus bacterium of Verrucomicrobiota.</title>
        <authorList>
            <person name="Zhang D.-F."/>
        </authorList>
    </citation>
    <scope>NUCLEOTIDE SEQUENCE [LARGE SCALE GENOMIC DNA]</scope>
    <source>
        <strain evidence="9 10">WL0086</strain>
    </source>
</reference>
<evidence type="ECO:0000256" key="1">
    <source>
        <dbReference type="ARBA" id="ARBA00004651"/>
    </source>
</evidence>
<feature type="transmembrane region" description="Helical" evidence="7">
    <location>
        <begin position="67"/>
        <end position="85"/>
    </location>
</feature>
<feature type="transmembrane region" description="Helical" evidence="7">
    <location>
        <begin position="33"/>
        <end position="55"/>
    </location>
</feature>
<evidence type="ECO:0000256" key="2">
    <source>
        <dbReference type="ARBA" id="ARBA00022475"/>
    </source>
</evidence>
<feature type="transmembrane region" description="Helical" evidence="7">
    <location>
        <begin position="91"/>
        <end position="108"/>
    </location>
</feature>
<proteinExistence type="inferred from homology"/>
<evidence type="ECO:0000313" key="9">
    <source>
        <dbReference type="EMBL" id="WRQ85934.1"/>
    </source>
</evidence>
<keyword evidence="2" id="KW-1003">Cell membrane</keyword>
<comment type="similarity">
    <text evidence="6">Belongs to the YccS/YhfK family.</text>
</comment>
<feature type="transmembrane region" description="Helical" evidence="7">
    <location>
        <begin position="411"/>
        <end position="427"/>
    </location>
</feature>
<feature type="transmembrane region" description="Helical" evidence="7">
    <location>
        <begin position="143"/>
        <end position="162"/>
    </location>
</feature>
<evidence type="ECO:0000313" key="10">
    <source>
        <dbReference type="Proteomes" id="UP000738431"/>
    </source>
</evidence>
<evidence type="ECO:0000256" key="6">
    <source>
        <dbReference type="ARBA" id="ARBA00043993"/>
    </source>
</evidence>
<protein>
    <submittedName>
        <fullName evidence="9">FUSC family protein</fullName>
    </submittedName>
</protein>
<keyword evidence="10" id="KW-1185">Reference proteome</keyword>
<feature type="transmembrane region" description="Helical" evidence="7">
    <location>
        <begin position="459"/>
        <end position="476"/>
    </location>
</feature>
<dbReference type="EMBL" id="CP139781">
    <property type="protein sequence ID" value="WRQ85934.1"/>
    <property type="molecule type" value="Genomic_DNA"/>
</dbReference>